<reference evidence="2 3" key="1">
    <citation type="submission" date="2015-10" db="EMBL/GenBank/DDBJ databases">
        <title>Full genome of DAOMC 229536 Phialocephala scopiformis, a fungal endophyte of spruce producing the potent anti-insectan compound rugulosin.</title>
        <authorList>
            <consortium name="DOE Joint Genome Institute"/>
            <person name="Walker A.K."/>
            <person name="Frasz S.L."/>
            <person name="Seifert K.A."/>
            <person name="Miller J.D."/>
            <person name="Mondo S.J."/>
            <person name="Labutti K."/>
            <person name="Lipzen A."/>
            <person name="Dockter R."/>
            <person name="Kennedy M."/>
            <person name="Grigoriev I.V."/>
            <person name="Spatafora J.W."/>
        </authorList>
    </citation>
    <scope>NUCLEOTIDE SEQUENCE [LARGE SCALE GENOMIC DNA]</scope>
    <source>
        <strain evidence="2 3">CBS 120377</strain>
    </source>
</reference>
<protein>
    <submittedName>
        <fullName evidence="2">Uncharacterized protein</fullName>
    </submittedName>
</protein>
<evidence type="ECO:0000313" key="2">
    <source>
        <dbReference type="EMBL" id="KUJ17420.1"/>
    </source>
</evidence>
<dbReference type="OrthoDB" id="1937642at2759"/>
<dbReference type="InParanoid" id="A0A194XB70"/>
<dbReference type="GeneID" id="28827294"/>
<keyword evidence="1" id="KW-0472">Membrane</keyword>
<dbReference type="AlphaFoldDB" id="A0A194XB70"/>
<dbReference type="RefSeq" id="XP_018071775.1">
    <property type="nucleotide sequence ID" value="XM_018217568.1"/>
</dbReference>
<proteinExistence type="predicted"/>
<dbReference type="EMBL" id="KQ947414">
    <property type="protein sequence ID" value="KUJ17420.1"/>
    <property type="molecule type" value="Genomic_DNA"/>
</dbReference>
<name>A0A194XB70_MOLSC</name>
<evidence type="ECO:0000256" key="1">
    <source>
        <dbReference type="SAM" id="Phobius"/>
    </source>
</evidence>
<keyword evidence="3" id="KW-1185">Reference proteome</keyword>
<feature type="transmembrane region" description="Helical" evidence="1">
    <location>
        <begin position="168"/>
        <end position="188"/>
    </location>
</feature>
<dbReference type="KEGG" id="psco:LY89DRAFT_707001"/>
<accession>A0A194XB70</accession>
<keyword evidence="1" id="KW-1133">Transmembrane helix</keyword>
<sequence>MQRSPEIKDNTAAPKTRANPGDILSLLLLIGGDIVQKAIAQMQPSRALITIPITPVAFSFGWVAFGFSQLLSAVGDRRLLPAPEDAAIIVNCANSFQRENKSWLLDRLLRDHEIRNHIDEDKDSIKISIFELGPLRTPKPDHVWMLGWATMLAEIGIAIPPWVLYGDWGVMMIVLAGTVLAMATCSLAQWREEKWAGRLLDHNNVICLTRGNGHKHVMVLLGRAGSPDIEAFATARGAARHETPVVTAILAALWVCLLLSVSGLKDHAWYLIGAGGLGMLQNVYAAGAARSSSTTGLELKDFKRMPSITAKSQGFKDDPDSNVWLENGADPKNMPKWVESMKKVDGVPEWLEPVQEPQVILRVHGALKELEKWVPGAGLAMTQVFFPSHLKYEDESVRDNVNKKIWRRAWHTNRVRRHAEQARRKVEGITKPKTV</sequence>
<gene>
    <name evidence="2" type="ORF">LY89DRAFT_707001</name>
</gene>
<evidence type="ECO:0000313" key="3">
    <source>
        <dbReference type="Proteomes" id="UP000070700"/>
    </source>
</evidence>
<keyword evidence="1" id="KW-0812">Transmembrane</keyword>
<dbReference type="Proteomes" id="UP000070700">
    <property type="component" value="Unassembled WGS sequence"/>
</dbReference>
<feature type="transmembrane region" description="Helical" evidence="1">
    <location>
        <begin position="143"/>
        <end position="162"/>
    </location>
</feature>
<organism evidence="2 3">
    <name type="scientific">Mollisia scopiformis</name>
    <name type="common">Conifer needle endophyte fungus</name>
    <name type="synonym">Phialocephala scopiformis</name>
    <dbReference type="NCBI Taxonomy" id="149040"/>
    <lineage>
        <taxon>Eukaryota</taxon>
        <taxon>Fungi</taxon>
        <taxon>Dikarya</taxon>
        <taxon>Ascomycota</taxon>
        <taxon>Pezizomycotina</taxon>
        <taxon>Leotiomycetes</taxon>
        <taxon>Helotiales</taxon>
        <taxon>Mollisiaceae</taxon>
        <taxon>Mollisia</taxon>
    </lineage>
</organism>